<proteinExistence type="predicted"/>
<dbReference type="Pfam" id="PF10934">
    <property type="entry name" value="Sheath_initiator"/>
    <property type="match status" value="1"/>
</dbReference>
<dbReference type="EMBL" id="CP054614">
    <property type="protein sequence ID" value="QKS59351.1"/>
    <property type="molecule type" value="Genomic_DNA"/>
</dbReference>
<protein>
    <submittedName>
        <fullName evidence="2">DUF2634 domain-containing protein</fullName>
    </submittedName>
    <submittedName>
        <fullName evidence="1">Uncharacterized protein DUF2634</fullName>
    </submittedName>
</protein>
<dbReference type="RefSeq" id="WP_110893649.1">
    <property type="nucleotide sequence ID" value="NZ_CP054614.1"/>
</dbReference>
<evidence type="ECO:0000313" key="5">
    <source>
        <dbReference type="Proteomes" id="UP000509327"/>
    </source>
</evidence>
<dbReference type="EMBL" id="CP054614">
    <property type="protein sequence ID" value="QKS59409.1"/>
    <property type="molecule type" value="Genomic_DNA"/>
</dbReference>
<dbReference type="SUPFAM" id="SSF160719">
    <property type="entry name" value="gpW/gp25-like"/>
    <property type="match status" value="1"/>
</dbReference>
<evidence type="ECO:0000313" key="4">
    <source>
        <dbReference type="Proteomes" id="UP000247790"/>
    </source>
</evidence>
<name>A0A2V4WV40_PAEBA</name>
<dbReference type="OrthoDB" id="2088193at2"/>
<dbReference type="Gene3D" id="3.10.450.40">
    <property type="match status" value="1"/>
</dbReference>
<sequence>MQSLKLIDGDIQFDDLGELLLVEETEELAQCCEISLGTRTGEWFLNPDLGIDFDLFTGKTVNEEEMRDELNRALLDDDRIESVEEITFSIDLKARVMTVSFLAIGTNGEVVEQEGVEIGVG</sequence>
<dbReference type="InterPro" id="IPR020288">
    <property type="entry name" value="Sheath_initiator"/>
</dbReference>
<evidence type="ECO:0000313" key="3">
    <source>
        <dbReference type="EMBL" id="QKS59409.1"/>
    </source>
</evidence>
<evidence type="ECO:0000313" key="2">
    <source>
        <dbReference type="EMBL" id="QKS59351.1"/>
    </source>
</evidence>
<gene>
    <name evidence="1" type="ORF">DFQ00_101425</name>
    <name evidence="2" type="ORF">HUB98_26205</name>
    <name evidence="3" type="ORF">HUB98_26535</name>
</gene>
<dbReference type="Proteomes" id="UP000247790">
    <property type="component" value="Unassembled WGS sequence"/>
</dbReference>
<reference evidence="2 5" key="2">
    <citation type="submission" date="2020-06" db="EMBL/GenBank/DDBJ databases">
        <title>Complete genome of Paenibacillus barcinonensis KACC11450.</title>
        <authorList>
            <person name="Kim M."/>
            <person name="Park Y.-J."/>
            <person name="Shin J.-H."/>
        </authorList>
    </citation>
    <scope>NUCLEOTIDE SEQUENCE [LARGE SCALE GENOMIC DNA]</scope>
    <source>
        <strain evidence="2 5">KACC11450</strain>
    </source>
</reference>
<dbReference type="Proteomes" id="UP000509327">
    <property type="component" value="Chromosome"/>
</dbReference>
<accession>A0A2V4WV40</accession>
<dbReference type="AlphaFoldDB" id="A0A2V4WV40"/>
<evidence type="ECO:0000313" key="1">
    <source>
        <dbReference type="EMBL" id="PYE52487.1"/>
    </source>
</evidence>
<organism evidence="1 4">
    <name type="scientific">Paenibacillus barcinonensis</name>
    <dbReference type="NCBI Taxonomy" id="198119"/>
    <lineage>
        <taxon>Bacteria</taxon>
        <taxon>Bacillati</taxon>
        <taxon>Bacillota</taxon>
        <taxon>Bacilli</taxon>
        <taxon>Bacillales</taxon>
        <taxon>Paenibacillaceae</taxon>
        <taxon>Paenibacillus</taxon>
    </lineage>
</organism>
<reference evidence="1 4" key="1">
    <citation type="submission" date="2018-06" db="EMBL/GenBank/DDBJ databases">
        <title>Genomic Encyclopedia of Type Strains, Phase III (KMG-III): the genomes of soil and plant-associated and newly described type strains.</title>
        <authorList>
            <person name="Whitman W."/>
        </authorList>
    </citation>
    <scope>NUCLEOTIDE SEQUENCE [LARGE SCALE GENOMIC DNA]</scope>
    <source>
        <strain evidence="1 4">CECT 7022</strain>
    </source>
</reference>
<dbReference type="EMBL" id="QJSW01000001">
    <property type="protein sequence ID" value="PYE52487.1"/>
    <property type="molecule type" value="Genomic_DNA"/>
</dbReference>
<keyword evidence="5" id="KW-1185">Reference proteome</keyword>